<dbReference type="PANTHER" id="PTHR28604:SF1">
    <property type="entry name" value="PROLINE-RICH PROTEIN 29"/>
    <property type="match status" value="1"/>
</dbReference>
<dbReference type="Proteomes" id="UP000000589">
    <property type="component" value="Chromosome 11"/>
</dbReference>
<evidence type="ECO:0000313" key="5">
    <source>
        <dbReference type="Proteomes" id="UP000000589"/>
    </source>
</evidence>
<proteinExistence type="predicted"/>
<reference evidence="3" key="4">
    <citation type="submission" date="2025-09" db="UniProtKB">
        <authorList>
            <consortium name="Ensembl"/>
        </authorList>
    </citation>
    <scope>IDENTIFICATION</scope>
    <source>
        <strain evidence="3">C57BL/6J</strain>
    </source>
</reference>
<dbReference type="OrthoDB" id="8962708at2759"/>
<name>A0A087WPX8_MOUSE</name>
<keyword evidence="5" id="KW-1185">Reference proteome</keyword>
<reference evidence="3 5" key="2">
    <citation type="journal article" date="2011" name="PLoS Biol.">
        <title>Modernizing reference genome assemblies.</title>
        <authorList>
            <person name="Church D.M."/>
            <person name="Schneider V.A."/>
            <person name="Graves T."/>
            <person name="Auger K."/>
            <person name="Cunningham F."/>
            <person name="Bouk N."/>
            <person name="Chen H.C."/>
            <person name="Agarwala R."/>
            <person name="McLaren W.M."/>
            <person name="Ritchie G.R."/>
            <person name="Albracht D."/>
            <person name="Kremitzki M."/>
            <person name="Rock S."/>
            <person name="Kotkiewicz H."/>
            <person name="Kremitzki C."/>
            <person name="Wollam A."/>
            <person name="Trani L."/>
            <person name="Fulton L."/>
            <person name="Fulton R."/>
            <person name="Matthews L."/>
            <person name="Whitehead S."/>
            <person name="Chow W."/>
            <person name="Torrance J."/>
            <person name="Dunn M."/>
            <person name="Harden G."/>
            <person name="Threadgold G."/>
            <person name="Wood J."/>
            <person name="Collins J."/>
            <person name="Heath P."/>
            <person name="Griffiths G."/>
            <person name="Pelan S."/>
            <person name="Grafham D."/>
            <person name="Eichler E.E."/>
            <person name="Weinstock G."/>
            <person name="Mardis E.R."/>
            <person name="Wilson R.K."/>
            <person name="Howe K."/>
            <person name="Flicek P."/>
            <person name="Hubbard T."/>
        </authorList>
    </citation>
    <scope>NUCLEOTIDE SEQUENCE [LARGE SCALE GENOMIC DNA]</scope>
    <source>
        <strain evidence="3 5">C57BL/6J</strain>
    </source>
</reference>
<reference evidence="3 5" key="1">
    <citation type="journal article" date="2009" name="PLoS Biol.">
        <title>Lineage-specific biology revealed by a finished genome assembly of the mouse.</title>
        <authorList>
            <consortium name="Mouse Genome Sequencing Consortium"/>
            <person name="Church D.M."/>
            <person name="Goodstadt L."/>
            <person name="Hillier L.W."/>
            <person name="Zody M.C."/>
            <person name="Goldstein S."/>
            <person name="She X."/>
            <person name="Bult C.J."/>
            <person name="Agarwala R."/>
            <person name="Cherry J.L."/>
            <person name="DiCuccio M."/>
            <person name="Hlavina W."/>
            <person name="Kapustin Y."/>
            <person name="Meric P."/>
            <person name="Maglott D."/>
            <person name="Birtle Z."/>
            <person name="Marques A.C."/>
            <person name="Graves T."/>
            <person name="Zhou S."/>
            <person name="Teague B."/>
            <person name="Potamousis K."/>
            <person name="Churas C."/>
            <person name="Place M."/>
            <person name="Herschleb J."/>
            <person name="Runnheim R."/>
            <person name="Forrest D."/>
            <person name="Amos-Landgraf J."/>
            <person name="Schwartz D.C."/>
            <person name="Cheng Z."/>
            <person name="Lindblad-Toh K."/>
            <person name="Eichler E.E."/>
            <person name="Ponting C.P."/>
        </authorList>
    </citation>
    <scope>NUCLEOTIDE SEQUENCE [LARGE SCALE GENOMIC DNA]</scope>
    <source>
        <strain evidence="3 5">C57BL/6J</strain>
    </source>
</reference>
<organism evidence="3 5">
    <name type="scientific">Mus musculus</name>
    <name type="common">Mouse</name>
    <dbReference type="NCBI Taxonomy" id="10090"/>
    <lineage>
        <taxon>Eukaryota</taxon>
        <taxon>Metazoa</taxon>
        <taxon>Chordata</taxon>
        <taxon>Craniata</taxon>
        <taxon>Vertebrata</taxon>
        <taxon>Euteleostomi</taxon>
        <taxon>Mammalia</taxon>
        <taxon>Eutheria</taxon>
        <taxon>Euarchontoglires</taxon>
        <taxon>Glires</taxon>
        <taxon>Rodentia</taxon>
        <taxon>Myomorpha</taxon>
        <taxon>Muroidea</taxon>
        <taxon>Muridae</taxon>
        <taxon>Murinae</taxon>
        <taxon>Mus</taxon>
        <taxon>Mus</taxon>
    </lineage>
</organism>
<dbReference type="AlphaFoldDB" id="A0A087WPX8"/>
<dbReference type="ExpressionAtlas" id="A0A087WPX8">
    <property type="expression patterns" value="baseline and differential"/>
</dbReference>
<dbReference type="Antibodypedia" id="52676">
    <property type="antibodies" value="1 antibodies from 1 providers"/>
</dbReference>
<accession>A0A087WPX8</accession>
<dbReference type="VEuPathDB" id="HostDB:ENSMUSG00000009210"/>
<dbReference type="InterPro" id="IPR038915">
    <property type="entry name" value="PRR29-like"/>
</dbReference>
<evidence type="ECO:0000313" key="4">
    <source>
        <dbReference type="MGI" id="MGI:1922823"/>
    </source>
</evidence>
<dbReference type="PANTHER" id="PTHR28604">
    <property type="match status" value="1"/>
</dbReference>
<feature type="region of interest" description="Disordered" evidence="1">
    <location>
        <begin position="134"/>
        <end position="155"/>
    </location>
</feature>
<dbReference type="AGR" id="MGI:1922823"/>
<dbReference type="GeneTree" id="ENSGT00390000002000"/>
<dbReference type="Ensembl" id="ENSMUST00000190268.2">
    <property type="protein sequence ID" value="ENSMUSP00000139960.2"/>
    <property type="gene ID" value="ENSMUSG00000009210.11"/>
</dbReference>
<evidence type="ECO:0000259" key="2">
    <source>
        <dbReference type="Pfam" id="PF15248"/>
    </source>
</evidence>
<sequence length="241" mass="27346">MASLGSGNWSGVPTQSTAPMPWVTILQPFPWTVPSSQPQHNRVKEDLLELMMLQNAQMHQLLLGQLVADALNPGPEWPSPPVHTDSHEEQMEEEMEMQEQEPLVYHHHYLPCPVTPLGPMSLWPASFLPVPPHQPPWQGEPRIQHQPPASRQEETTMMRRACHEDRCTPGLVTFCTVMPNPGATLHPCWPFLPTLRPQPQALIRLSTAILCWLFWSKGSFKPNHDPEATQNQLILCFPIRP</sequence>
<evidence type="ECO:0000313" key="3">
    <source>
        <dbReference type="Ensembl" id="ENSMUSP00000139960.2"/>
    </source>
</evidence>
<reference evidence="3" key="3">
    <citation type="submission" date="2025-08" db="UniProtKB">
        <authorList>
            <consortium name="Ensembl"/>
        </authorList>
    </citation>
    <scope>IDENTIFICATION</scope>
    <source>
        <strain evidence="3">C57BL/6J</strain>
    </source>
</reference>
<dbReference type="InterPro" id="IPR027904">
    <property type="entry name" value="DUF4587"/>
</dbReference>
<dbReference type="MGI" id="MGI:1922823">
    <property type="gene designation" value="Prr29"/>
</dbReference>
<feature type="domain" description="DUF4587" evidence="2">
    <location>
        <begin position="40"/>
        <end position="109"/>
    </location>
</feature>
<evidence type="ECO:0000256" key="1">
    <source>
        <dbReference type="SAM" id="MobiDB-lite"/>
    </source>
</evidence>
<gene>
    <name evidence="3 4" type="primary">Prr29</name>
    <name evidence="4" type="synonym">2310007L24Rik</name>
</gene>
<dbReference type="Pfam" id="PF15248">
    <property type="entry name" value="DUF4587"/>
    <property type="match status" value="1"/>
</dbReference>
<dbReference type="Bgee" id="ENSMUSG00000009210">
    <property type="expression patterns" value="Expressed in hindlimb stylopod muscle and 40 other cell types or tissues"/>
</dbReference>
<protein>
    <submittedName>
        <fullName evidence="3">Proline rich 29</fullName>
    </submittedName>
</protein>
<dbReference type="HOGENOM" id="CLU_093882_0_0_1"/>
<dbReference type="PhylomeDB" id="A0A087WPX8"/>